<comment type="caution">
    <text evidence="2">The sequence shown here is derived from an EMBL/GenBank/DDBJ whole genome shotgun (WGS) entry which is preliminary data.</text>
</comment>
<evidence type="ECO:0000313" key="2">
    <source>
        <dbReference type="EMBL" id="MBT0773143.1"/>
    </source>
</evidence>
<name>A0ABS5TR62_9ACTN</name>
<dbReference type="RefSeq" id="WP_214159671.1">
    <property type="nucleotide sequence ID" value="NZ_JAHBAY010000015.1"/>
</dbReference>
<keyword evidence="3" id="KW-1185">Reference proteome</keyword>
<gene>
    <name evidence="2" type="ORF">KIH74_29635</name>
</gene>
<reference evidence="2 3" key="1">
    <citation type="submission" date="2021-05" db="EMBL/GenBank/DDBJ databases">
        <title>Kineosporia and Streptomyces sp. nov. two new marine actinobacteria isolated from Coral.</title>
        <authorList>
            <person name="Buangrab K."/>
            <person name="Sutthacheep M."/>
            <person name="Yeemin T."/>
            <person name="Harunari E."/>
            <person name="Igarashi Y."/>
            <person name="Kanchanasin P."/>
            <person name="Tanasupawat S."/>
            <person name="Phongsopitanun W."/>
        </authorList>
    </citation>
    <scope>NUCLEOTIDE SEQUENCE [LARGE SCALE GENOMIC DNA]</scope>
    <source>
        <strain evidence="2 3">J2-2</strain>
    </source>
</reference>
<organism evidence="2 3">
    <name type="scientific">Kineosporia corallincola</name>
    <dbReference type="NCBI Taxonomy" id="2835133"/>
    <lineage>
        <taxon>Bacteria</taxon>
        <taxon>Bacillati</taxon>
        <taxon>Actinomycetota</taxon>
        <taxon>Actinomycetes</taxon>
        <taxon>Kineosporiales</taxon>
        <taxon>Kineosporiaceae</taxon>
        <taxon>Kineosporia</taxon>
    </lineage>
</organism>
<feature type="signal peptide" evidence="1">
    <location>
        <begin position="1"/>
        <end position="30"/>
    </location>
</feature>
<keyword evidence="1" id="KW-0732">Signal</keyword>
<evidence type="ECO:0000313" key="3">
    <source>
        <dbReference type="Proteomes" id="UP001197247"/>
    </source>
</evidence>
<proteinExistence type="predicted"/>
<accession>A0ABS5TR62</accession>
<dbReference type="EMBL" id="JAHBAY010000015">
    <property type="protein sequence ID" value="MBT0773143.1"/>
    <property type="molecule type" value="Genomic_DNA"/>
</dbReference>
<dbReference type="Proteomes" id="UP001197247">
    <property type="component" value="Unassembled WGS sequence"/>
</dbReference>
<evidence type="ECO:0000256" key="1">
    <source>
        <dbReference type="SAM" id="SignalP"/>
    </source>
</evidence>
<protein>
    <submittedName>
        <fullName evidence="2">Uncharacterized protein</fullName>
    </submittedName>
</protein>
<feature type="chain" id="PRO_5045049636" evidence="1">
    <location>
        <begin position="31"/>
        <end position="274"/>
    </location>
</feature>
<sequence length="274" mass="29157">MVMQRVTALGVAVLGLFLVLAGWSAPAAMAEPVAEPVAAAGLPQTGRQLAYVQRGDRVTVYRQGRVLARVTAVPGGPGRLVLKVAAARVFAFRSGQFVWADRLGDHDPVDPLRKVRVKAGTTETVTIRFPGANDGDVIWAPRRENSVGVWVAEGNRVSGAPERLSPAYVQRDAVASVFKAGQVVARVTAQSAVRRSGRGTVTVEVEALKRVSLRPAAFVWVNRDGDRHRPVGGHKVTVPGGSGKTVTMLFDDVSAGRLIWSPREGVVAGSWMIG</sequence>